<reference evidence="3" key="1">
    <citation type="journal article" date="2011" name="Proc. Natl. Acad. Sci. U.S.A.">
        <title>Obligate biotrophy features unraveled by the genomic analysis of rust fungi.</title>
        <authorList>
            <person name="Duplessis S."/>
            <person name="Cuomo C.A."/>
            <person name="Lin Y.-C."/>
            <person name="Aerts A."/>
            <person name="Tisserant E."/>
            <person name="Veneault-Fourrey C."/>
            <person name="Joly D.L."/>
            <person name="Hacquard S."/>
            <person name="Amselem J."/>
            <person name="Cantarel B.L."/>
            <person name="Chiu R."/>
            <person name="Coutinho P.M."/>
            <person name="Feau N."/>
            <person name="Field M."/>
            <person name="Frey P."/>
            <person name="Gelhaye E."/>
            <person name="Goldberg J."/>
            <person name="Grabherr M.G."/>
            <person name="Kodira C.D."/>
            <person name="Kohler A."/>
            <person name="Kuees U."/>
            <person name="Lindquist E.A."/>
            <person name="Lucas S.M."/>
            <person name="Mago R."/>
            <person name="Mauceli E."/>
            <person name="Morin E."/>
            <person name="Murat C."/>
            <person name="Pangilinan J.L."/>
            <person name="Park R."/>
            <person name="Pearson M."/>
            <person name="Quesneville H."/>
            <person name="Rouhier N."/>
            <person name="Sakthikumar S."/>
            <person name="Salamov A.A."/>
            <person name="Schmutz J."/>
            <person name="Selles B."/>
            <person name="Shapiro H."/>
            <person name="Tanguay P."/>
            <person name="Tuskan G.A."/>
            <person name="Henrissat B."/>
            <person name="Van de Peer Y."/>
            <person name="Rouze P."/>
            <person name="Ellis J.G."/>
            <person name="Dodds P.N."/>
            <person name="Schein J.E."/>
            <person name="Zhong S."/>
            <person name="Hamelin R.C."/>
            <person name="Grigoriev I.V."/>
            <person name="Szabo L.J."/>
            <person name="Martin F."/>
        </authorList>
    </citation>
    <scope>NUCLEOTIDE SEQUENCE [LARGE SCALE GENOMIC DNA]</scope>
    <source>
        <strain evidence="3">98AG31 / pathotype 3-4-7</strain>
    </source>
</reference>
<dbReference type="RefSeq" id="XP_007414576.1">
    <property type="nucleotide sequence ID" value="XM_007414514.1"/>
</dbReference>
<gene>
    <name evidence="2" type="ORF">MELLADRAFT_66552</name>
</gene>
<dbReference type="VEuPathDB" id="FungiDB:MELLADRAFT_66552"/>
<dbReference type="Proteomes" id="UP000001072">
    <property type="component" value="Unassembled WGS sequence"/>
</dbReference>
<organism evidence="3">
    <name type="scientific">Melampsora larici-populina (strain 98AG31 / pathotype 3-4-7)</name>
    <name type="common">Poplar leaf rust fungus</name>
    <dbReference type="NCBI Taxonomy" id="747676"/>
    <lineage>
        <taxon>Eukaryota</taxon>
        <taxon>Fungi</taxon>
        <taxon>Dikarya</taxon>
        <taxon>Basidiomycota</taxon>
        <taxon>Pucciniomycotina</taxon>
        <taxon>Pucciniomycetes</taxon>
        <taxon>Pucciniales</taxon>
        <taxon>Melampsoraceae</taxon>
        <taxon>Melampsora</taxon>
    </lineage>
</organism>
<protein>
    <submittedName>
        <fullName evidence="2">Uncharacterized protein</fullName>
    </submittedName>
</protein>
<evidence type="ECO:0000313" key="3">
    <source>
        <dbReference type="Proteomes" id="UP000001072"/>
    </source>
</evidence>
<feature type="region of interest" description="Disordered" evidence="1">
    <location>
        <begin position="44"/>
        <end position="66"/>
    </location>
</feature>
<name>F4RZP9_MELLP</name>
<dbReference type="KEGG" id="mlr:MELLADRAFT_66552"/>
<evidence type="ECO:0000313" key="2">
    <source>
        <dbReference type="EMBL" id="EGG02039.1"/>
    </source>
</evidence>
<dbReference type="HOGENOM" id="CLU_1865553_0_0_1"/>
<dbReference type="EMBL" id="GL883133">
    <property type="protein sequence ID" value="EGG02039.1"/>
    <property type="molecule type" value="Genomic_DNA"/>
</dbReference>
<sequence length="137" mass="14744">MSPSKGDMANPIDPTDLITPAMTPQLTRTPAGFELASGPTFPAFTSSQSSSGSSMNPHISPMFQTSPTFHHPASATSFYSTSSVTPVKRSFTASSRLDDDMNHNPAPGMSLMPVQALDYLLLIMCFIQPTRIACRLF</sequence>
<dbReference type="AlphaFoldDB" id="F4RZP9"/>
<dbReference type="InParanoid" id="F4RZP9"/>
<accession>F4RZP9</accession>
<dbReference type="GeneID" id="18930654"/>
<proteinExistence type="predicted"/>
<evidence type="ECO:0000256" key="1">
    <source>
        <dbReference type="SAM" id="MobiDB-lite"/>
    </source>
</evidence>
<keyword evidence="3" id="KW-1185">Reference proteome</keyword>